<dbReference type="NCBIfam" id="TIGR01634">
    <property type="entry name" value="tail_P2_I"/>
    <property type="match status" value="1"/>
</dbReference>
<dbReference type="InterPro" id="IPR006521">
    <property type="entry name" value="Tail_protein_I"/>
</dbReference>
<sequence>MIPAQTHLLPPNSEPLEKALAAVGERTDAIGIDWQAYLDPLTTPVHFLPVLAHAYSVDIWNPKWPVHHQRRVIADAIYHHRIKGTLAGLEAYAAIVGSEIIRTIRPPGTFFLSGGMSEEQRAALSDRMPQIRIYTRALRSSAGKRLFLSARSYSALGASFIADSKAAERTRPRITFVERGIEQPINVEEITDIIPGLGYALYERALLRRPRRRSVTYLGKSLRFLVSLDHNRSVAAFRRAGGAPSVIRYGMRPATVQPEAEYMPAKAGRAAFFGRPLHRRYWSDMRSETRVFERIVIWDPEMVPRRRGASYLGVSRFGVAPFTAELVVHVPSIKPRRALLVGGFFGSFFAASDGEKYRETLRALRAAKSARDTILINTKTYRSPQAGQLIVAGTPFIAGRLLRS</sequence>
<evidence type="ECO:0000313" key="1">
    <source>
        <dbReference type="EMBL" id="SCB41235.1"/>
    </source>
</evidence>
<evidence type="ECO:0000313" key="2">
    <source>
        <dbReference type="Proteomes" id="UP000199205"/>
    </source>
</evidence>
<dbReference type="Proteomes" id="UP000199205">
    <property type="component" value="Unassembled WGS sequence"/>
</dbReference>
<organism evidence="1 2">
    <name type="scientific">Rhizobium lusitanum</name>
    <dbReference type="NCBI Taxonomy" id="293958"/>
    <lineage>
        <taxon>Bacteria</taxon>
        <taxon>Pseudomonadati</taxon>
        <taxon>Pseudomonadota</taxon>
        <taxon>Alphaproteobacteria</taxon>
        <taxon>Hyphomicrobiales</taxon>
        <taxon>Rhizobiaceae</taxon>
        <taxon>Rhizobium/Agrobacterium group</taxon>
        <taxon>Rhizobium</taxon>
    </lineage>
</organism>
<accession>A0A1C3WMT7</accession>
<dbReference type="RefSeq" id="WP_092575143.1">
    <property type="nucleotide sequence ID" value="NZ_FMAF01000013.1"/>
</dbReference>
<gene>
    <name evidence="1" type="ORF">GA0061101_113135</name>
</gene>
<proteinExistence type="predicted"/>
<protein>
    <submittedName>
        <fullName evidence="1">Phage tail protein, P2 protein I family</fullName>
    </submittedName>
</protein>
<dbReference type="AlphaFoldDB" id="A0A1C3WMT7"/>
<dbReference type="Pfam" id="PF09684">
    <property type="entry name" value="Tail_P2_I"/>
    <property type="match status" value="1"/>
</dbReference>
<dbReference type="EMBL" id="FMAF01000013">
    <property type="protein sequence ID" value="SCB41235.1"/>
    <property type="molecule type" value="Genomic_DNA"/>
</dbReference>
<reference evidence="1 2" key="1">
    <citation type="submission" date="2016-08" db="EMBL/GenBank/DDBJ databases">
        <authorList>
            <person name="Seilhamer J.J."/>
        </authorList>
    </citation>
    <scope>NUCLEOTIDE SEQUENCE [LARGE SCALE GENOMIC DNA]</scope>
    <source>
        <strain evidence="1 2">P1-7</strain>
    </source>
</reference>
<name>A0A1C3WMT7_9HYPH</name>
<dbReference type="OrthoDB" id="90759at2"/>